<dbReference type="EMBL" id="BKCJ011226954">
    <property type="protein sequence ID" value="GFD06730.1"/>
    <property type="molecule type" value="Genomic_DNA"/>
</dbReference>
<proteinExistence type="predicted"/>
<protein>
    <submittedName>
        <fullName evidence="1">Uncharacterized protein</fullName>
    </submittedName>
</protein>
<name>A0A699TA75_TANCI</name>
<comment type="caution">
    <text evidence="1">The sequence shown here is derived from an EMBL/GenBank/DDBJ whole genome shotgun (WGS) entry which is preliminary data.</text>
</comment>
<evidence type="ECO:0000313" key="1">
    <source>
        <dbReference type="EMBL" id="GFD06730.1"/>
    </source>
</evidence>
<reference evidence="1" key="1">
    <citation type="journal article" date="2019" name="Sci. Rep.">
        <title>Draft genome of Tanacetum cinerariifolium, the natural source of mosquito coil.</title>
        <authorList>
            <person name="Yamashiro T."/>
            <person name="Shiraishi A."/>
            <person name="Satake H."/>
            <person name="Nakayama K."/>
        </authorList>
    </citation>
    <scope>NUCLEOTIDE SEQUENCE</scope>
</reference>
<feature type="non-terminal residue" evidence="1">
    <location>
        <position position="1"/>
    </location>
</feature>
<organism evidence="1">
    <name type="scientific">Tanacetum cinerariifolium</name>
    <name type="common">Dalmatian daisy</name>
    <name type="synonym">Chrysanthemum cinerariifolium</name>
    <dbReference type="NCBI Taxonomy" id="118510"/>
    <lineage>
        <taxon>Eukaryota</taxon>
        <taxon>Viridiplantae</taxon>
        <taxon>Streptophyta</taxon>
        <taxon>Embryophyta</taxon>
        <taxon>Tracheophyta</taxon>
        <taxon>Spermatophyta</taxon>
        <taxon>Magnoliopsida</taxon>
        <taxon>eudicotyledons</taxon>
        <taxon>Gunneridae</taxon>
        <taxon>Pentapetalae</taxon>
        <taxon>asterids</taxon>
        <taxon>campanulids</taxon>
        <taxon>Asterales</taxon>
        <taxon>Asteraceae</taxon>
        <taxon>Asteroideae</taxon>
        <taxon>Anthemideae</taxon>
        <taxon>Anthemidinae</taxon>
        <taxon>Tanacetum</taxon>
    </lineage>
</organism>
<feature type="non-terminal residue" evidence="1">
    <location>
        <position position="146"/>
    </location>
</feature>
<gene>
    <name evidence="1" type="ORF">Tci_878699</name>
</gene>
<dbReference type="AlphaFoldDB" id="A0A699TA75"/>
<sequence>AQQVSGGVFGQHALPVAAAHVFAGRHQHQILAAGGIKIHERVAEIVVEIVAQVAGRVEGAEAGLLVGRVAAQHFAARSLGVANKITGANCVNRMVLLGAVVPDVAQVVDVRRVGRRVVVRHHVAHARPAVAQRVDGVVGALGRRGA</sequence>
<accession>A0A699TA75</accession>